<proteinExistence type="predicted"/>
<name>A0A7W6GQS2_9RHOB</name>
<evidence type="ECO:0000313" key="1">
    <source>
        <dbReference type="EMBL" id="MBB3984140.1"/>
    </source>
</evidence>
<dbReference type="RefSeq" id="WP_183962754.1">
    <property type="nucleotide sequence ID" value="NZ_BAABBZ010000012.1"/>
</dbReference>
<organism evidence="1 2">
    <name type="scientific">Sagittula marina</name>
    <dbReference type="NCBI Taxonomy" id="943940"/>
    <lineage>
        <taxon>Bacteria</taxon>
        <taxon>Pseudomonadati</taxon>
        <taxon>Pseudomonadota</taxon>
        <taxon>Alphaproteobacteria</taxon>
        <taxon>Rhodobacterales</taxon>
        <taxon>Roseobacteraceae</taxon>
        <taxon>Sagittula</taxon>
    </lineage>
</organism>
<dbReference type="EMBL" id="JACIEJ010000001">
    <property type="protein sequence ID" value="MBB3984140.1"/>
    <property type="molecule type" value="Genomic_DNA"/>
</dbReference>
<evidence type="ECO:0000313" key="2">
    <source>
        <dbReference type="Proteomes" id="UP000541426"/>
    </source>
</evidence>
<reference evidence="1 2" key="1">
    <citation type="submission" date="2020-08" db="EMBL/GenBank/DDBJ databases">
        <title>Genomic Encyclopedia of Type Strains, Phase IV (KMG-IV): sequencing the most valuable type-strain genomes for metagenomic binning, comparative biology and taxonomic classification.</title>
        <authorList>
            <person name="Goeker M."/>
        </authorList>
    </citation>
    <scope>NUCLEOTIDE SEQUENCE [LARGE SCALE GENOMIC DNA]</scope>
    <source>
        <strain evidence="1 2">DSM 102235</strain>
    </source>
</reference>
<gene>
    <name evidence="1" type="ORF">GGQ68_000451</name>
</gene>
<protein>
    <submittedName>
        <fullName evidence="1">Uncharacterized protein</fullName>
    </submittedName>
</protein>
<sequence length="132" mass="14772">MSEVFGLPGLAASHDPDALPRDVGFAVEEGETWPGELPSKASFDDVVTEVERLKAFDAAAAQEVTGRSVDTCPEAIRGRHVRALPRRCNRTVWVSTTSLGRRFSFEKHELREKCRFRDKKPENRVDGIGRSF</sequence>
<accession>A0A7W6GQS2</accession>
<dbReference type="Proteomes" id="UP000541426">
    <property type="component" value="Unassembled WGS sequence"/>
</dbReference>
<comment type="caution">
    <text evidence="1">The sequence shown here is derived from an EMBL/GenBank/DDBJ whole genome shotgun (WGS) entry which is preliminary data.</text>
</comment>
<dbReference type="AlphaFoldDB" id="A0A7W6GQS2"/>
<keyword evidence="2" id="KW-1185">Reference proteome</keyword>